<keyword evidence="1" id="KW-1133">Transmembrane helix</keyword>
<feature type="transmembrane region" description="Helical" evidence="1">
    <location>
        <begin position="209"/>
        <end position="229"/>
    </location>
</feature>
<reference evidence="4" key="3">
    <citation type="journal article" date="2023" name="J. Biotechnol.">
        <title>Draft Genome Sequences of Endophytic Pseudomonas Strains, Isolated from the Interior of Brassicaceae Plants.</title>
        <authorList>
            <person name="Kaneko H."/>
            <person name="Furuya T."/>
        </authorList>
    </citation>
    <scope>NUCLEOTIDE SEQUENCE</scope>
    <source>
        <strain evidence="4">RS3R-1</strain>
    </source>
</reference>
<feature type="domain" description="DUF4010" evidence="3">
    <location>
        <begin position="187"/>
        <end position="397"/>
    </location>
</feature>
<organism evidence="4 5">
    <name type="scientific">Pseudomonas atacamensis</name>
    <dbReference type="NCBI Taxonomy" id="2565368"/>
    <lineage>
        <taxon>Bacteria</taxon>
        <taxon>Pseudomonadati</taxon>
        <taxon>Pseudomonadota</taxon>
        <taxon>Gammaproteobacteria</taxon>
        <taxon>Pseudomonadales</taxon>
        <taxon>Pseudomonadaceae</taxon>
        <taxon>Pseudomonas</taxon>
    </lineage>
</organism>
<feature type="domain" description="MgtC/SapB/SrpB/YhiD N-terminal" evidence="2">
    <location>
        <begin position="22"/>
        <end position="138"/>
    </location>
</feature>
<dbReference type="Pfam" id="PF13194">
    <property type="entry name" value="DUF4010"/>
    <property type="match status" value="1"/>
</dbReference>
<reference evidence="4" key="1">
    <citation type="journal article" date="2021" name="Sci. Rep.">
        <title>An efficient direct screening system for microorganisms that activate plant immune responses based on plant-microbe interactions using cultured plant cells.</title>
        <authorList>
            <person name="Kurokawa M."/>
            <person name="Nakano M."/>
            <person name="Kitahata N."/>
            <person name="Kuchitsu K."/>
            <person name="Furuya T."/>
        </authorList>
    </citation>
    <scope>NUCLEOTIDE SEQUENCE</scope>
    <source>
        <strain evidence="4">RS3R-1</strain>
    </source>
</reference>
<proteinExistence type="predicted"/>
<sequence length="423" mass="43868">MRKSSGTLPIMNEVFDLSGAAAALGIGMLIGLERERHKGTGDARHCAGLRTFAITALLGYVALQVGGGLLLGIVAGCVTLLTSVAYWRSQSDDPGLTSEVALITVLILGALCATAPALAIALGVVIAGLLAYRQALHHFANSQLSETEMRDGLILLIAALVILPLAPDRYIGPYAAINLRTICTVTVLLMLVGAFGHIAVRALGSRYGYVISAIASGFASSTVTIATMGQRLAHEPDNIRILSAAAIFSNLATVIQIGLILTMVDVDLLNSVWAPLLFGLIATLLYGACLMFPDPTRGSRSKPVDTAGAFNLKLAVIVTLTLTGITFVSSAMLSHFGQAGLWLTAMLSGFADAHSATASIASLAKAGHVPYDSIAVPALIAVSSNSVSKCVVAWVSGGRRFAACVIPGQILLTLAMWAGTVLF</sequence>
<protein>
    <recommendedName>
        <fullName evidence="6">MgtC/SapB family protein</fullName>
    </recommendedName>
</protein>
<accession>A0ABQ5PHN0</accession>
<keyword evidence="1" id="KW-0472">Membrane</keyword>
<feature type="transmembrane region" description="Helical" evidence="1">
    <location>
        <begin position="152"/>
        <end position="170"/>
    </location>
</feature>
<evidence type="ECO:0000313" key="4">
    <source>
        <dbReference type="EMBL" id="GLH43043.1"/>
    </source>
</evidence>
<feature type="transmembrane region" description="Helical" evidence="1">
    <location>
        <begin position="44"/>
        <end position="63"/>
    </location>
</feature>
<feature type="transmembrane region" description="Helical" evidence="1">
    <location>
        <begin position="14"/>
        <end position="32"/>
    </location>
</feature>
<feature type="transmembrane region" description="Helical" evidence="1">
    <location>
        <begin position="182"/>
        <end position="203"/>
    </location>
</feature>
<reference evidence="4" key="2">
    <citation type="submission" date="2022-11" db="EMBL/GenBank/DDBJ databases">
        <title>Draft genome sequencing of Pseudomonas atacamensis RS3R1.</title>
        <authorList>
            <person name="Furuya T."/>
            <person name="Kaneko H."/>
        </authorList>
    </citation>
    <scope>NUCLEOTIDE SEQUENCE</scope>
    <source>
        <strain evidence="4">RS3R-1</strain>
    </source>
</reference>
<evidence type="ECO:0000313" key="5">
    <source>
        <dbReference type="Proteomes" id="UP001145022"/>
    </source>
</evidence>
<feature type="transmembrane region" description="Helical" evidence="1">
    <location>
        <begin position="401"/>
        <end position="422"/>
    </location>
</feature>
<feature type="transmembrane region" description="Helical" evidence="1">
    <location>
        <begin position="273"/>
        <end position="293"/>
    </location>
</feature>
<dbReference type="PANTHER" id="PTHR39084:SF1">
    <property type="entry name" value="DUF4010 DOMAIN-CONTAINING PROTEIN"/>
    <property type="match status" value="1"/>
</dbReference>
<dbReference type="InterPro" id="IPR049177">
    <property type="entry name" value="MgtC_SapB_SrpB_YhiD_N"/>
</dbReference>
<feature type="transmembrane region" description="Helical" evidence="1">
    <location>
        <begin position="100"/>
        <end position="132"/>
    </location>
</feature>
<dbReference type="Proteomes" id="UP001145022">
    <property type="component" value="Unassembled WGS sequence"/>
</dbReference>
<keyword evidence="1" id="KW-0812">Transmembrane</keyword>
<keyword evidence="5" id="KW-1185">Reference proteome</keyword>
<comment type="caution">
    <text evidence="4">The sequence shown here is derived from an EMBL/GenBank/DDBJ whole genome shotgun (WGS) entry which is preliminary data.</text>
</comment>
<feature type="transmembrane region" description="Helical" evidence="1">
    <location>
        <begin position="241"/>
        <end position="261"/>
    </location>
</feature>
<dbReference type="PANTHER" id="PTHR39084">
    <property type="entry name" value="MEMBRANE PROTEIN-RELATED"/>
    <property type="match status" value="1"/>
</dbReference>
<evidence type="ECO:0008006" key="6">
    <source>
        <dbReference type="Google" id="ProtNLM"/>
    </source>
</evidence>
<dbReference type="Pfam" id="PF02308">
    <property type="entry name" value="MgtC"/>
    <property type="match status" value="1"/>
</dbReference>
<evidence type="ECO:0000259" key="2">
    <source>
        <dbReference type="Pfam" id="PF02308"/>
    </source>
</evidence>
<evidence type="ECO:0000256" key="1">
    <source>
        <dbReference type="SAM" id="Phobius"/>
    </source>
</evidence>
<evidence type="ECO:0000259" key="3">
    <source>
        <dbReference type="Pfam" id="PF13194"/>
    </source>
</evidence>
<dbReference type="EMBL" id="BSCQ01000031">
    <property type="protein sequence ID" value="GLH43043.1"/>
    <property type="molecule type" value="Genomic_DNA"/>
</dbReference>
<name>A0ABQ5PHN0_9PSED</name>
<feature type="transmembrane region" description="Helical" evidence="1">
    <location>
        <begin position="314"/>
        <end position="336"/>
    </location>
</feature>
<dbReference type="InterPro" id="IPR025105">
    <property type="entry name" value="DUF4010"/>
</dbReference>
<gene>
    <name evidence="4" type="ORF">RS3R1_21310</name>
</gene>